<dbReference type="AlphaFoldDB" id="V4RPG8"/>
<dbReference type="EMBL" id="AWXZ01000026">
    <property type="protein sequence ID" value="ESR25090.1"/>
    <property type="molecule type" value="Genomic_DNA"/>
</dbReference>
<evidence type="ECO:0000313" key="2">
    <source>
        <dbReference type="Proteomes" id="UP000017819"/>
    </source>
</evidence>
<sequence length="50" mass="5198">MRACAATPIYDESGANATPARPGIDAARAVSNVSKFLRVAPDGVKKARPE</sequence>
<name>V4RPG8_9HYPH</name>
<accession>V4RPG8</accession>
<reference evidence="1 2" key="1">
    <citation type="journal article" date="2014" name="Genome Announc.">
        <title>Draft Genome Sequence of Lutibaculum baratangense Strain AMV1T, Isolated from a Mud Volcano in Andamans, India.</title>
        <authorList>
            <person name="Singh A."/>
            <person name="Sreenivas A."/>
            <person name="Sathyanarayana Reddy G."/>
            <person name="Pinnaka A.K."/>
            <person name="Shivaji S."/>
        </authorList>
    </citation>
    <scope>NUCLEOTIDE SEQUENCE [LARGE SCALE GENOMIC DNA]</scope>
    <source>
        <strain evidence="1 2">AMV1</strain>
    </source>
</reference>
<keyword evidence="2" id="KW-1185">Reference proteome</keyword>
<dbReference type="STRING" id="631454.N177_1964"/>
<dbReference type="Proteomes" id="UP000017819">
    <property type="component" value="Unassembled WGS sequence"/>
</dbReference>
<protein>
    <submittedName>
        <fullName evidence="1">Uncharacterized protein</fullName>
    </submittedName>
</protein>
<comment type="caution">
    <text evidence="1">The sequence shown here is derived from an EMBL/GenBank/DDBJ whole genome shotgun (WGS) entry which is preliminary data.</text>
</comment>
<organism evidence="1 2">
    <name type="scientific">Lutibaculum baratangense AMV1</name>
    <dbReference type="NCBI Taxonomy" id="631454"/>
    <lineage>
        <taxon>Bacteria</taxon>
        <taxon>Pseudomonadati</taxon>
        <taxon>Pseudomonadota</taxon>
        <taxon>Alphaproteobacteria</taxon>
        <taxon>Hyphomicrobiales</taxon>
        <taxon>Tepidamorphaceae</taxon>
        <taxon>Lutibaculum</taxon>
    </lineage>
</organism>
<evidence type="ECO:0000313" key="1">
    <source>
        <dbReference type="EMBL" id="ESR25090.1"/>
    </source>
</evidence>
<proteinExistence type="predicted"/>
<gene>
    <name evidence="1" type="ORF">N177_1964</name>
</gene>